<dbReference type="EMBL" id="JAWDJW010000317">
    <property type="protein sequence ID" value="KAK3081005.1"/>
    <property type="molecule type" value="Genomic_DNA"/>
</dbReference>
<proteinExistence type="predicted"/>
<comment type="caution">
    <text evidence="1">The sequence shown here is derived from an EMBL/GenBank/DDBJ whole genome shotgun (WGS) entry which is preliminary data.</text>
</comment>
<protein>
    <submittedName>
        <fullName evidence="1">Uncharacterized protein</fullName>
    </submittedName>
</protein>
<evidence type="ECO:0000313" key="1">
    <source>
        <dbReference type="EMBL" id="KAK3081005.1"/>
    </source>
</evidence>
<name>A0ACC3DW18_9PEZI</name>
<sequence length="102" mass="10751">MASLVHALRDLISSILETISAIFTTAYDLIAGTLHGILSFCIGVVNLALETVQGTLNAMGGVGKFIISNFVVIAVVGLAAFVFLTYQRSQGRPVVVGNKKLN</sequence>
<accession>A0ACC3DW18</accession>
<evidence type="ECO:0000313" key="2">
    <source>
        <dbReference type="Proteomes" id="UP001186974"/>
    </source>
</evidence>
<organism evidence="1 2">
    <name type="scientific">Coniosporium uncinatum</name>
    <dbReference type="NCBI Taxonomy" id="93489"/>
    <lineage>
        <taxon>Eukaryota</taxon>
        <taxon>Fungi</taxon>
        <taxon>Dikarya</taxon>
        <taxon>Ascomycota</taxon>
        <taxon>Pezizomycotina</taxon>
        <taxon>Dothideomycetes</taxon>
        <taxon>Dothideomycetes incertae sedis</taxon>
        <taxon>Coniosporium</taxon>
    </lineage>
</organism>
<dbReference type="Proteomes" id="UP001186974">
    <property type="component" value="Unassembled WGS sequence"/>
</dbReference>
<reference evidence="1" key="1">
    <citation type="submission" date="2024-09" db="EMBL/GenBank/DDBJ databases">
        <title>Black Yeasts Isolated from many extreme environments.</title>
        <authorList>
            <person name="Coleine C."/>
            <person name="Stajich J.E."/>
            <person name="Selbmann L."/>
        </authorList>
    </citation>
    <scope>NUCLEOTIDE SEQUENCE</scope>
    <source>
        <strain evidence="1">CCFEE 5737</strain>
    </source>
</reference>
<keyword evidence="2" id="KW-1185">Reference proteome</keyword>
<gene>
    <name evidence="1" type="ORF">LTS18_011102</name>
</gene>